<accession>A0A060BPT6</accession>
<dbReference type="EMBL" id="KF117408">
    <property type="protein sequence ID" value="AIA84662.1"/>
    <property type="molecule type" value="Genomic_DNA"/>
</dbReference>
<dbReference type="SUPFAM" id="SSF102588">
    <property type="entry name" value="LmbE-like"/>
    <property type="match status" value="1"/>
</dbReference>
<dbReference type="InterPro" id="IPR024078">
    <property type="entry name" value="LmbE-like_dom_sf"/>
</dbReference>
<protein>
    <submittedName>
        <fullName evidence="1">PIG-L</fullName>
    </submittedName>
</protein>
<reference evidence="1" key="1">
    <citation type="journal article" date="2013" name="Environ. Microbiol.">
        <title>Seasonally variable intestinal metagenomes of the red palm weevil (Rhynchophorus ferrugineus).</title>
        <authorList>
            <person name="Jia S."/>
            <person name="Zhang X."/>
            <person name="Zhang G."/>
            <person name="Yin A."/>
            <person name="Zhang S."/>
            <person name="Li F."/>
            <person name="Wang L."/>
            <person name="Zhao D."/>
            <person name="Yun Q."/>
            <person name="Tala"/>
            <person name="Wang J."/>
            <person name="Sun G."/>
            <person name="Baabdullah M."/>
            <person name="Yu X."/>
            <person name="Hu S."/>
            <person name="Al-Mssallem I.S."/>
            <person name="Yu J."/>
        </authorList>
    </citation>
    <scope>NUCLEOTIDE SEQUENCE</scope>
</reference>
<organism evidence="1">
    <name type="scientific">uncultured Metallosphaera sp</name>
    <dbReference type="NCBI Taxonomy" id="221076"/>
    <lineage>
        <taxon>Archaea</taxon>
        <taxon>Thermoproteota</taxon>
        <taxon>Thermoprotei</taxon>
        <taxon>Sulfolobales</taxon>
        <taxon>Sulfolobaceae</taxon>
        <taxon>Metallosphaera</taxon>
        <taxon>environmental samples</taxon>
    </lineage>
</organism>
<dbReference type="InterPro" id="IPR003737">
    <property type="entry name" value="GlcNAc_PI_deacetylase-related"/>
</dbReference>
<name>A0A060BPT6_9CREN</name>
<evidence type="ECO:0000313" key="1">
    <source>
        <dbReference type="EMBL" id="AIA84662.1"/>
    </source>
</evidence>
<feature type="non-terminal residue" evidence="1">
    <location>
        <position position="1"/>
    </location>
</feature>
<dbReference type="Gene3D" id="3.40.50.10320">
    <property type="entry name" value="LmbE-like"/>
    <property type="match status" value="1"/>
</dbReference>
<dbReference type="Pfam" id="PF02585">
    <property type="entry name" value="PIG-L"/>
    <property type="match status" value="1"/>
</dbReference>
<proteinExistence type="predicted"/>
<dbReference type="AlphaFoldDB" id="A0A060BPT6"/>
<sequence length="141" mass="15316">GAIVRDGHMRMDAVRQAWNDLPLVDLEGLLQGRLPLILAPHPDDETLGCGGLIAQLCAAGTPPHVAIMTDGSHSHPNSKTHTPERLRHMREEEARSALRLLGLPVGQTWFLGHEDNEDLPVAGPAYQFAARRLSGICETHG</sequence>
<feature type="non-terminal residue" evidence="1">
    <location>
        <position position="141"/>
    </location>
</feature>